<dbReference type="EMBL" id="BONX01000069">
    <property type="protein sequence ID" value="GIH01385.1"/>
    <property type="molecule type" value="Genomic_DNA"/>
</dbReference>
<evidence type="ECO:0000313" key="1">
    <source>
        <dbReference type="EMBL" id="GIH01385.1"/>
    </source>
</evidence>
<gene>
    <name evidence="1" type="ORF">Pma05_79570</name>
</gene>
<organism evidence="1 2">
    <name type="scientific">Plantactinospora mayteni</name>
    <dbReference type="NCBI Taxonomy" id="566021"/>
    <lineage>
        <taxon>Bacteria</taxon>
        <taxon>Bacillati</taxon>
        <taxon>Actinomycetota</taxon>
        <taxon>Actinomycetes</taxon>
        <taxon>Micromonosporales</taxon>
        <taxon>Micromonosporaceae</taxon>
        <taxon>Plantactinospora</taxon>
    </lineage>
</organism>
<sequence>MLLGAGLLVAGCGGPERPTISSADNTSEEDAQKKRLVEILDGRAKALQAKDEAAFLADLDQSNDKLIEQEKALFANLRQFKFKQFRYLSNKAMLPDIVEGGSEFGPIIQIAQLDVDDGPGGVAPGETYKYRLVRKDGKLVVGGITGANLSNASDGAMSGPLADSPWHFGPLKVIQAGNVWLAADRTVSDLDRYAAVAEREARWVEALWGDRTRFPGHVLFFTKDAENLKKWFSVGASDKGEDFIETILGFQHRTDGVRKDGSVYKGQYAGARIAVNLGNILRSKEDPARTVRHELAHAVTSRATVVTSIGALFGAPTWAVEGFASWTEGVDNAGNRASVRSEVARGVAAGKFKGRTPDQTEFYGKDISFNYALGSTVFRYAEQTKGRDAAVEFYARIIEHIEGSGFTATPAFDGICQRVLGMSGGAFMERWAGFVRRGA</sequence>
<comment type="caution">
    <text evidence="1">The sequence shown here is derived from an EMBL/GenBank/DDBJ whole genome shotgun (WGS) entry which is preliminary data.</text>
</comment>
<name>A0ABQ4F3B2_9ACTN</name>
<proteinExistence type="predicted"/>
<evidence type="ECO:0000313" key="2">
    <source>
        <dbReference type="Proteomes" id="UP000621500"/>
    </source>
</evidence>
<keyword evidence="2" id="KW-1185">Reference proteome</keyword>
<accession>A0ABQ4F3B2</accession>
<reference evidence="1 2" key="1">
    <citation type="submission" date="2021-01" db="EMBL/GenBank/DDBJ databases">
        <title>Whole genome shotgun sequence of Plantactinospora mayteni NBRC 109088.</title>
        <authorList>
            <person name="Komaki H."/>
            <person name="Tamura T."/>
        </authorList>
    </citation>
    <scope>NUCLEOTIDE SEQUENCE [LARGE SCALE GENOMIC DNA]</scope>
    <source>
        <strain evidence="1 2">NBRC 109088</strain>
    </source>
</reference>
<dbReference type="Proteomes" id="UP000621500">
    <property type="component" value="Unassembled WGS sequence"/>
</dbReference>
<protein>
    <submittedName>
        <fullName evidence="1">Uncharacterized protein</fullName>
    </submittedName>
</protein>
<dbReference type="RefSeq" id="WP_203862646.1">
    <property type="nucleotide sequence ID" value="NZ_BAAAZQ010000039.1"/>
</dbReference>